<dbReference type="Pfam" id="PF04143">
    <property type="entry name" value="Sulf_transp"/>
    <property type="match status" value="1"/>
</dbReference>
<dbReference type="EMBL" id="CP009249">
    <property type="protein sequence ID" value="APT93009.1"/>
    <property type="molecule type" value="Genomic_DNA"/>
</dbReference>
<dbReference type="Proteomes" id="UP000185491">
    <property type="component" value="Chromosome"/>
</dbReference>
<evidence type="ECO:0000256" key="2">
    <source>
        <dbReference type="SAM" id="Phobius"/>
    </source>
</evidence>
<dbReference type="AlphaFoldDB" id="A0A1L7D4C9"/>
<reference evidence="3 4" key="1">
    <citation type="submission" date="2014-08" db="EMBL/GenBank/DDBJ databases">
        <title>Complete genome sequence of Corynebacterium phocae M408/89/1(T)(=DSM 44612(T)), isolated from the common seal (Phoca vitulina).</title>
        <authorList>
            <person name="Ruckert C."/>
            <person name="Albersmeier A."/>
            <person name="Winkler A."/>
            <person name="Kalinowski J."/>
        </authorList>
    </citation>
    <scope>NUCLEOTIDE SEQUENCE [LARGE SCALE GENOMIC DNA]</scope>
    <source>
        <strain evidence="3 4">M408/89/1</strain>
    </source>
</reference>
<accession>A0A1L7D4C9</accession>
<dbReference type="RefSeq" id="WP_075735103.1">
    <property type="nucleotide sequence ID" value="NZ_CP009249.1"/>
</dbReference>
<evidence type="ECO:0000313" key="4">
    <source>
        <dbReference type="Proteomes" id="UP000185491"/>
    </source>
</evidence>
<keyword evidence="2" id="KW-0472">Membrane</keyword>
<feature type="region of interest" description="Disordered" evidence="1">
    <location>
        <begin position="98"/>
        <end position="132"/>
    </location>
</feature>
<evidence type="ECO:0000313" key="3">
    <source>
        <dbReference type="EMBL" id="APT93009.1"/>
    </source>
</evidence>
<protein>
    <submittedName>
        <fullName evidence="3">Uncharacterized protein</fullName>
    </submittedName>
</protein>
<keyword evidence="2" id="KW-0812">Transmembrane</keyword>
<keyword evidence="2" id="KW-1133">Transmembrane helix</keyword>
<feature type="compositionally biased region" description="Low complexity" evidence="1">
    <location>
        <begin position="101"/>
        <end position="112"/>
    </location>
</feature>
<name>A0A1L7D4C9_9CORY</name>
<dbReference type="KEGG" id="cpho:CPHO_09050"/>
<sequence>MSEPDDYKFPGLSFHYQGTGRNSALGATTPSADTINLTASGEPDRVTWGTLLVIGLLPGAYFAAKDTGEFRIRVPDASTAVRAIFGGTFMGVGLAPSWGCASSQSQSSNSPAAPNPTQPGGFPSRRPLAWWA</sequence>
<organism evidence="3 4">
    <name type="scientific">Corynebacterium phocae</name>
    <dbReference type="NCBI Taxonomy" id="161895"/>
    <lineage>
        <taxon>Bacteria</taxon>
        <taxon>Bacillati</taxon>
        <taxon>Actinomycetota</taxon>
        <taxon>Actinomycetes</taxon>
        <taxon>Mycobacteriales</taxon>
        <taxon>Corynebacteriaceae</taxon>
        <taxon>Corynebacterium</taxon>
    </lineage>
</organism>
<keyword evidence="4" id="KW-1185">Reference proteome</keyword>
<dbReference type="InterPro" id="IPR007272">
    <property type="entry name" value="Sulf_transp_TsuA/YedE"/>
</dbReference>
<proteinExistence type="predicted"/>
<gene>
    <name evidence="3" type="ORF">CPHO_09050</name>
</gene>
<evidence type="ECO:0000256" key="1">
    <source>
        <dbReference type="SAM" id="MobiDB-lite"/>
    </source>
</evidence>
<feature type="transmembrane region" description="Helical" evidence="2">
    <location>
        <begin position="46"/>
        <end position="64"/>
    </location>
</feature>